<evidence type="ECO:0000256" key="3">
    <source>
        <dbReference type="ARBA" id="ARBA00022712"/>
    </source>
</evidence>
<proteinExistence type="inferred from homology"/>
<keyword evidence="3" id="KW-0203">Cytokinin biosynthesis</keyword>
<sequence>MDPFKHFLSTEGCSSSESGWTRYLASPMQDDSECSENNYSNNHNIKDDVDDGEGNSDDSMVSDASSAPSHHQYKHKDGPGSHSNTHVKPDKSDYTSKHYSSRKEVKKEVKKSGENSGKSKKRLDGQAKNRK</sequence>
<feature type="region of interest" description="Disordered" evidence="7">
    <location>
        <begin position="27"/>
        <end position="131"/>
    </location>
</feature>
<dbReference type="Proteomes" id="UP000515121">
    <property type="component" value="Unplaced"/>
</dbReference>
<organism evidence="8 9">
    <name type="scientific">Durio zibethinus</name>
    <name type="common">Durian</name>
    <dbReference type="NCBI Taxonomy" id="66656"/>
    <lineage>
        <taxon>Eukaryota</taxon>
        <taxon>Viridiplantae</taxon>
        <taxon>Streptophyta</taxon>
        <taxon>Embryophyta</taxon>
        <taxon>Tracheophyta</taxon>
        <taxon>Spermatophyta</taxon>
        <taxon>Magnoliopsida</taxon>
        <taxon>eudicotyledons</taxon>
        <taxon>Gunneridae</taxon>
        <taxon>Pentapetalae</taxon>
        <taxon>rosids</taxon>
        <taxon>malvids</taxon>
        <taxon>Malvales</taxon>
        <taxon>Malvaceae</taxon>
        <taxon>Helicteroideae</taxon>
        <taxon>Durio</taxon>
    </lineage>
</organism>
<keyword evidence="5" id="KW-0539">Nucleus</keyword>
<evidence type="ECO:0000313" key="8">
    <source>
        <dbReference type="Proteomes" id="UP000515121"/>
    </source>
</evidence>
<keyword evidence="4" id="KW-0932">Cytokinin signaling pathway</keyword>
<keyword evidence="2" id="KW-0963">Cytoplasm</keyword>
<reference evidence="9" key="1">
    <citation type="submission" date="2025-08" db="UniProtKB">
        <authorList>
            <consortium name="RefSeq"/>
        </authorList>
    </citation>
    <scope>IDENTIFICATION</scope>
    <source>
        <tissue evidence="9">Fruit stalk</tissue>
    </source>
</reference>
<evidence type="ECO:0000256" key="2">
    <source>
        <dbReference type="ARBA" id="ARBA00022490"/>
    </source>
</evidence>
<dbReference type="GO" id="GO:0009736">
    <property type="term" value="P:cytokinin-activated signaling pathway"/>
    <property type="evidence" value="ECO:0007669"/>
    <property type="project" value="UniProtKB-KW"/>
</dbReference>
<feature type="compositionally biased region" description="Basic and acidic residues" evidence="7">
    <location>
        <begin position="122"/>
        <end position="131"/>
    </location>
</feature>
<evidence type="ECO:0000256" key="7">
    <source>
        <dbReference type="SAM" id="MobiDB-lite"/>
    </source>
</evidence>
<dbReference type="PANTHER" id="PTHR33347">
    <property type="entry name" value="OSJNBA0091C07.3 PROTEIN"/>
    <property type="match status" value="1"/>
</dbReference>
<protein>
    <submittedName>
        <fullName evidence="9">Uncharacterized protein LOC111313577</fullName>
    </submittedName>
</protein>
<dbReference type="InterPro" id="IPR044670">
    <property type="entry name" value="SOFL"/>
</dbReference>
<feature type="compositionally biased region" description="Basic and acidic residues" evidence="7">
    <location>
        <begin position="87"/>
        <end position="113"/>
    </location>
</feature>
<dbReference type="GO" id="GO:0005737">
    <property type="term" value="C:cytoplasm"/>
    <property type="evidence" value="ECO:0007669"/>
    <property type="project" value="UniProtKB-SubCell"/>
</dbReference>
<dbReference type="RefSeq" id="XP_022769986.1">
    <property type="nucleotide sequence ID" value="XM_022914251.1"/>
</dbReference>
<gene>
    <name evidence="9" type="primary">LOC111313577</name>
</gene>
<dbReference type="KEGG" id="dzi:111313577"/>
<dbReference type="GeneID" id="111313577"/>
<comment type="similarity">
    <text evidence="6">Belongs to the SOFL plant protein family.</text>
</comment>
<evidence type="ECO:0000256" key="1">
    <source>
        <dbReference type="ARBA" id="ARBA00004496"/>
    </source>
</evidence>
<dbReference type="GO" id="GO:0009691">
    <property type="term" value="P:cytokinin biosynthetic process"/>
    <property type="evidence" value="ECO:0007669"/>
    <property type="project" value="UniProtKB-KW"/>
</dbReference>
<keyword evidence="8" id="KW-1185">Reference proteome</keyword>
<feature type="compositionally biased region" description="Low complexity" evidence="7">
    <location>
        <begin position="57"/>
        <end position="69"/>
    </location>
</feature>
<accession>A0A6P6AZ01</accession>
<comment type="subcellular location">
    <subcellularLocation>
        <location evidence="1">Cytoplasm</location>
    </subcellularLocation>
</comment>
<evidence type="ECO:0000313" key="9">
    <source>
        <dbReference type="RefSeq" id="XP_022769986.1"/>
    </source>
</evidence>
<dbReference type="PANTHER" id="PTHR33347:SF59">
    <property type="match status" value="1"/>
</dbReference>
<evidence type="ECO:0000256" key="5">
    <source>
        <dbReference type="ARBA" id="ARBA00023242"/>
    </source>
</evidence>
<dbReference type="AlphaFoldDB" id="A0A6P6AZ01"/>
<evidence type="ECO:0000256" key="4">
    <source>
        <dbReference type="ARBA" id="ARBA00022864"/>
    </source>
</evidence>
<dbReference type="OrthoDB" id="1738616at2759"/>
<name>A0A6P6AZ01_DURZI</name>
<evidence type="ECO:0000256" key="6">
    <source>
        <dbReference type="ARBA" id="ARBA00024199"/>
    </source>
</evidence>